<reference evidence="5 6" key="1">
    <citation type="submission" date="2021-06" db="EMBL/GenBank/DDBJ databases">
        <title>Rheinheimera indica sp. nov., isolated from deep-sea sediment.</title>
        <authorList>
            <person name="Wang Z."/>
            <person name="Zhang X.-Y."/>
        </authorList>
    </citation>
    <scope>NUCLEOTIDE SEQUENCE [LARGE SCALE GENOMIC DNA]</scope>
    <source>
        <strain evidence="5 6">SM2107</strain>
    </source>
</reference>
<keyword evidence="5" id="KW-0032">Aminotransferase</keyword>
<dbReference type="Pfam" id="PF00155">
    <property type="entry name" value="Aminotran_1_2"/>
    <property type="match status" value="1"/>
</dbReference>
<dbReference type="GO" id="GO:0008483">
    <property type="term" value="F:transaminase activity"/>
    <property type="evidence" value="ECO:0007669"/>
    <property type="project" value="UniProtKB-KW"/>
</dbReference>
<dbReference type="InterPro" id="IPR000524">
    <property type="entry name" value="Tscrpt_reg_HTH_GntR"/>
</dbReference>
<dbReference type="CDD" id="cd00609">
    <property type="entry name" value="AAT_like"/>
    <property type="match status" value="1"/>
</dbReference>
<sequence>MPRLNTDAIQLTGCGGLYQQLYLSMRQLLLSGRWPAGALLPSERQLAADLALSRSTVQQALQQLVAEGYIEAQQGRGYQIVEALPDGFFSASATAVAASIGLAAQDYGLTAKTPGYSGHLQPGVANVQHFPFRLWQQLLQRHANRTVLCGMADPSGYPLLRQALVQYLRQSRQLVCDENTILITAGAQQALFIAAKLVAASQQAVLMESPGYPRLKQALQLAELNIGFVPAAGATGLDPTQLPDNANTKALFLTPSHQYPCGGIMPLSQRLALLSWARAEHCWLVEDDYDSEFQYRHRPIASLQGLANGQGVLFAGSFSKTLFPALRLGYLVVPAELAGRASAILQALQGDVPLLPQAVLADFISEGHFNRHLRKMRRVYQQQKQLAMQLLQQHFPAATLLAQDAGLHLTLLLPGLTDDVALCQYLNQHGFKVQPFSRYCFLNEPQRGLVIGIADADEARLIQLIGLLKAQLLPCS</sequence>
<name>A0ABS6MPM6_9GAMM</name>
<keyword evidence="2" id="KW-0238">DNA-binding</keyword>
<evidence type="ECO:0000313" key="5">
    <source>
        <dbReference type="EMBL" id="MBV2130339.1"/>
    </source>
</evidence>
<evidence type="ECO:0000259" key="4">
    <source>
        <dbReference type="PROSITE" id="PS50949"/>
    </source>
</evidence>
<dbReference type="EMBL" id="JAHRID010000007">
    <property type="protein sequence ID" value="MBV2130339.1"/>
    <property type="molecule type" value="Genomic_DNA"/>
</dbReference>
<evidence type="ECO:0000256" key="2">
    <source>
        <dbReference type="ARBA" id="ARBA00023125"/>
    </source>
</evidence>
<dbReference type="PANTHER" id="PTHR46577">
    <property type="entry name" value="HTH-TYPE TRANSCRIPTIONAL REGULATORY PROTEIN GABR"/>
    <property type="match status" value="1"/>
</dbReference>
<evidence type="ECO:0000313" key="6">
    <source>
        <dbReference type="Proteomes" id="UP000704611"/>
    </source>
</evidence>
<keyword evidence="1" id="KW-0805">Transcription regulation</keyword>
<dbReference type="CDD" id="cd07377">
    <property type="entry name" value="WHTH_GntR"/>
    <property type="match status" value="1"/>
</dbReference>
<dbReference type="RefSeq" id="WP_217670469.1">
    <property type="nucleotide sequence ID" value="NZ_JAHRID010000007.1"/>
</dbReference>
<dbReference type="SMART" id="SM00345">
    <property type="entry name" value="HTH_GNTR"/>
    <property type="match status" value="1"/>
</dbReference>
<dbReference type="Proteomes" id="UP000704611">
    <property type="component" value="Unassembled WGS sequence"/>
</dbReference>
<proteinExistence type="predicted"/>
<keyword evidence="6" id="KW-1185">Reference proteome</keyword>
<dbReference type="Pfam" id="PF00392">
    <property type="entry name" value="GntR"/>
    <property type="match status" value="1"/>
</dbReference>
<gene>
    <name evidence="5" type="ORF">KQY15_14685</name>
</gene>
<comment type="caution">
    <text evidence="5">The sequence shown here is derived from an EMBL/GenBank/DDBJ whole genome shotgun (WGS) entry which is preliminary data.</text>
</comment>
<evidence type="ECO:0000256" key="3">
    <source>
        <dbReference type="ARBA" id="ARBA00023163"/>
    </source>
</evidence>
<evidence type="ECO:0000256" key="1">
    <source>
        <dbReference type="ARBA" id="ARBA00023015"/>
    </source>
</evidence>
<keyword evidence="3" id="KW-0804">Transcription</keyword>
<protein>
    <submittedName>
        <fullName evidence="5">PLP-dependent aminotransferase family protein</fullName>
    </submittedName>
</protein>
<organism evidence="5 6">
    <name type="scientific">Arsukibacterium indicum</name>
    <dbReference type="NCBI Taxonomy" id="2848612"/>
    <lineage>
        <taxon>Bacteria</taxon>
        <taxon>Pseudomonadati</taxon>
        <taxon>Pseudomonadota</taxon>
        <taxon>Gammaproteobacteria</taxon>
        <taxon>Chromatiales</taxon>
        <taxon>Chromatiaceae</taxon>
        <taxon>Arsukibacterium</taxon>
    </lineage>
</organism>
<dbReference type="PANTHER" id="PTHR46577:SF1">
    <property type="entry name" value="HTH-TYPE TRANSCRIPTIONAL REGULATORY PROTEIN GABR"/>
    <property type="match status" value="1"/>
</dbReference>
<keyword evidence="5" id="KW-0808">Transferase</keyword>
<dbReference type="InterPro" id="IPR004839">
    <property type="entry name" value="Aminotransferase_I/II_large"/>
</dbReference>
<dbReference type="PROSITE" id="PS50949">
    <property type="entry name" value="HTH_GNTR"/>
    <property type="match status" value="1"/>
</dbReference>
<feature type="domain" description="HTH gntR-type" evidence="4">
    <location>
        <begin position="15"/>
        <end position="83"/>
    </location>
</feature>
<dbReference type="InterPro" id="IPR051446">
    <property type="entry name" value="HTH_trans_reg/aminotransferase"/>
</dbReference>
<accession>A0ABS6MPM6</accession>